<reference evidence="2 3" key="1">
    <citation type="journal article" date="2011" name="Stand. Genomic Sci.">
        <title>Non-contiguous finished genome sequence and contextual data of the filamentous soil bacterium Ktedonobacter racemifer type strain (SOSP1-21).</title>
        <authorList>
            <person name="Chang Y.J."/>
            <person name="Land M."/>
            <person name="Hauser L."/>
            <person name="Chertkov O."/>
            <person name="Del Rio T.G."/>
            <person name="Nolan M."/>
            <person name="Copeland A."/>
            <person name="Tice H."/>
            <person name="Cheng J.F."/>
            <person name="Lucas S."/>
            <person name="Han C."/>
            <person name="Goodwin L."/>
            <person name="Pitluck S."/>
            <person name="Ivanova N."/>
            <person name="Ovchinikova G."/>
            <person name="Pati A."/>
            <person name="Chen A."/>
            <person name="Palaniappan K."/>
            <person name="Mavromatis K."/>
            <person name="Liolios K."/>
            <person name="Brettin T."/>
            <person name="Fiebig A."/>
            <person name="Rohde M."/>
            <person name="Abt B."/>
            <person name="Goker M."/>
            <person name="Detter J.C."/>
            <person name="Woyke T."/>
            <person name="Bristow J."/>
            <person name="Eisen J.A."/>
            <person name="Markowitz V."/>
            <person name="Hugenholtz P."/>
            <person name="Kyrpides N.C."/>
            <person name="Klenk H.P."/>
            <person name="Lapidus A."/>
        </authorList>
    </citation>
    <scope>NUCLEOTIDE SEQUENCE [LARGE SCALE GENOMIC DNA]</scope>
    <source>
        <strain evidence="3">DSM 44963</strain>
    </source>
</reference>
<dbReference type="EMBL" id="ADVG01000004">
    <property type="protein sequence ID" value="EFH81233.1"/>
    <property type="molecule type" value="Genomic_DNA"/>
</dbReference>
<dbReference type="InParanoid" id="D6U3Z5"/>
<feature type="domain" description="Transposase IS204/IS1001/IS1096/IS1165 DDE" evidence="1">
    <location>
        <begin position="155"/>
        <end position="263"/>
    </location>
</feature>
<sequence>MEETSLFSLPDGMLIEQLQISEIRLVIIIVAASLTSCCPLCFEASSSVHCHYHRTLRDIPCMGRRVQLLLTVRKFSCRNPYCSRKVFAERLPTFVEPWARTTIRFCQQITSIGLSTCDNGGARLAARLGIQTSRQTILRRIMNLPDFSSGSVLLLGIDDFSFRRGYRFGTILVNLESRRVIDLLPDREAETSAQWMRQHPDITVVSRDRGSEYAKAALQGAPQATQCADRFHVVKNLTEATQLLLARCHAEILEASKTKEAGFNEHKNHVISIEEWRPQNLHM</sequence>
<dbReference type="InterPro" id="IPR002560">
    <property type="entry name" value="Transposase_DDE"/>
</dbReference>
<dbReference type="STRING" id="485913.Krac_1937"/>
<gene>
    <name evidence="2" type="ORF">Krac_1937</name>
</gene>
<dbReference type="NCBIfam" id="NF033550">
    <property type="entry name" value="transpos_ISL3"/>
    <property type="match status" value="1"/>
</dbReference>
<dbReference type="Proteomes" id="UP000004508">
    <property type="component" value="Unassembled WGS sequence"/>
</dbReference>
<dbReference type="PANTHER" id="PTHR33498:SF1">
    <property type="entry name" value="TRANSPOSASE FOR INSERTION SEQUENCE ELEMENT IS1557"/>
    <property type="match status" value="1"/>
</dbReference>
<evidence type="ECO:0000313" key="2">
    <source>
        <dbReference type="EMBL" id="EFH81233.1"/>
    </source>
</evidence>
<proteinExistence type="predicted"/>
<dbReference type="eggNOG" id="COG3464">
    <property type="taxonomic scope" value="Bacteria"/>
</dbReference>
<organism evidence="2 3">
    <name type="scientific">Ktedonobacter racemifer DSM 44963</name>
    <dbReference type="NCBI Taxonomy" id="485913"/>
    <lineage>
        <taxon>Bacteria</taxon>
        <taxon>Bacillati</taxon>
        <taxon>Chloroflexota</taxon>
        <taxon>Ktedonobacteria</taxon>
        <taxon>Ktedonobacterales</taxon>
        <taxon>Ktedonobacteraceae</taxon>
        <taxon>Ktedonobacter</taxon>
    </lineage>
</organism>
<keyword evidence="3" id="KW-1185">Reference proteome</keyword>
<dbReference type="InterPro" id="IPR047951">
    <property type="entry name" value="Transpos_ISL3"/>
</dbReference>
<name>D6U3Z5_KTERA</name>
<dbReference type="AlphaFoldDB" id="D6U3Z5"/>
<accession>D6U3Z5</accession>
<comment type="caution">
    <text evidence="2">The sequence shown here is derived from an EMBL/GenBank/DDBJ whole genome shotgun (WGS) entry which is preliminary data.</text>
</comment>
<evidence type="ECO:0000313" key="3">
    <source>
        <dbReference type="Proteomes" id="UP000004508"/>
    </source>
</evidence>
<protein>
    <submittedName>
        <fullName evidence="2">Transposase IS204/IS1001/IS1096/IS1165 family protein</fullName>
    </submittedName>
</protein>
<dbReference type="Pfam" id="PF01610">
    <property type="entry name" value="DDE_Tnp_ISL3"/>
    <property type="match status" value="1"/>
</dbReference>
<evidence type="ECO:0000259" key="1">
    <source>
        <dbReference type="Pfam" id="PF01610"/>
    </source>
</evidence>
<dbReference type="PANTHER" id="PTHR33498">
    <property type="entry name" value="TRANSPOSASE FOR INSERTION SEQUENCE ELEMENT IS1557"/>
    <property type="match status" value="1"/>
</dbReference>